<evidence type="ECO:0000313" key="4">
    <source>
        <dbReference type="EMBL" id="AAD47914.1"/>
    </source>
</evidence>
<comment type="pathway">
    <text evidence="1">Bacterial outer membrane biogenesis; LPS O-antigen biosynthesis.</text>
</comment>
<sequence length="272" mass="29715">MARILITGAHGFIGRHLAKSLALAGNRGDWPRAWELATASCSALGLVLLGSMARSTIPNLSLNSKSSSERVDIVIPSRGWLFSGEQQSQIPAKIFHRTVSSTVELLECCARRPQKVYWVAVSSAAVYGAGHIGQIAETARPNPFSPYGHHKHIMESLCISYSESYELKVVIGRLFSVYGEGLRKQLLWDVCSQLEVHPDQILLGGSGNELRDWTAVTDVVRALSFIHTEANLPPKVINIGTGRGTNVRTIVEGVGQAWAADINLSPEIEFRF</sequence>
<dbReference type="EMBL" id="AF127522">
    <property type="protein sequence ID" value="AAD47914.1"/>
    <property type="molecule type" value="Genomic_DNA"/>
</dbReference>
<dbReference type="PANTHER" id="PTHR43000">
    <property type="entry name" value="DTDP-D-GLUCOSE 4,6-DEHYDRATASE-RELATED"/>
    <property type="match status" value="1"/>
</dbReference>
<organism evidence="4">
    <name type="scientific">Rhizobium etli</name>
    <dbReference type="NCBI Taxonomy" id="29449"/>
    <lineage>
        <taxon>Bacteria</taxon>
        <taxon>Pseudomonadati</taxon>
        <taxon>Pseudomonadota</taxon>
        <taxon>Alphaproteobacteria</taxon>
        <taxon>Hyphomicrobiales</taxon>
        <taxon>Rhizobiaceae</taxon>
        <taxon>Rhizobium/Agrobacterium group</taxon>
        <taxon>Rhizobium</taxon>
    </lineage>
</organism>
<accession>Q9RQ96</accession>
<dbReference type="AlphaFoldDB" id="Q9RQ96"/>
<geneLocation type="plasmid" evidence="4">
    <name>pRePV</name>
</geneLocation>
<name>Q9RQ96_RHIET</name>
<dbReference type="CDD" id="cd08946">
    <property type="entry name" value="SDR_e"/>
    <property type="match status" value="1"/>
</dbReference>
<dbReference type="Gene3D" id="3.40.50.720">
    <property type="entry name" value="NAD(P)-binding Rossmann-like Domain"/>
    <property type="match status" value="1"/>
</dbReference>
<dbReference type="InterPro" id="IPR001509">
    <property type="entry name" value="Epimerase_deHydtase"/>
</dbReference>
<dbReference type="Pfam" id="PF01370">
    <property type="entry name" value="Epimerase"/>
    <property type="match status" value="1"/>
</dbReference>
<protein>
    <recommendedName>
        <fullName evidence="3">NAD-dependent epimerase/dehydratase domain-containing protein</fullName>
    </recommendedName>
</protein>
<keyword evidence="4" id="KW-0614">Plasmid</keyword>
<dbReference type="InterPro" id="IPR036291">
    <property type="entry name" value="NAD(P)-bd_dom_sf"/>
</dbReference>
<comment type="similarity">
    <text evidence="2">Belongs to the NAD(P)-dependent epimerase/dehydratase family.</text>
</comment>
<proteinExistence type="inferred from homology"/>
<evidence type="ECO:0000256" key="2">
    <source>
        <dbReference type="ARBA" id="ARBA00007637"/>
    </source>
</evidence>
<evidence type="ECO:0000259" key="3">
    <source>
        <dbReference type="Pfam" id="PF01370"/>
    </source>
</evidence>
<reference evidence="4" key="1">
    <citation type="journal article" date="1999" name="J. Bacteriol.">
        <title>Identification of a plasmid-borne locus in Rhizobium etli KIM5s involved in lipopolysaccharide O-chain biosynthesis and nodulation of Phaseolus vulgaris.</title>
        <authorList>
            <person name="Vinuesa P."/>
            <person name="Reuhs B.L."/>
            <person name="Breton C."/>
            <person name="Werner D."/>
        </authorList>
    </citation>
    <scope>NUCLEOTIDE SEQUENCE</scope>
    <source>
        <strain evidence="4">KIM5s</strain>
        <plasmid evidence="4">pRePV</plasmid>
    </source>
</reference>
<dbReference type="Gene3D" id="3.90.25.10">
    <property type="entry name" value="UDP-galactose 4-epimerase, domain 1"/>
    <property type="match status" value="1"/>
</dbReference>
<dbReference type="SUPFAM" id="SSF51735">
    <property type="entry name" value="NAD(P)-binding Rossmann-fold domains"/>
    <property type="match status" value="1"/>
</dbReference>
<feature type="domain" description="NAD-dependent epimerase/dehydratase" evidence="3">
    <location>
        <begin position="4"/>
        <end position="240"/>
    </location>
</feature>
<evidence type="ECO:0000256" key="1">
    <source>
        <dbReference type="ARBA" id="ARBA00005125"/>
    </source>
</evidence>